<feature type="domain" description="Thioredoxin-like fold" evidence="1">
    <location>
        <begin position="12"/>
        <end position="127"/>
    </location>
</feature>
<name>A0A1A9HZB5_9BACT</name>
<dbReference type="AlphaFoldDB" id="A0A1A9HZB5"/>
<dbReference type="InterPro" id="IPR036249">
    <property type="entry name" value="Thioredoxin-like_sf"/>
</dbReference>
<gene>
    <name evidence="2" type="ORF">A8C56_01430</name>
</gene>
<keyword evidence="3" id="KW-1185">Reference proteome</keyword>
<protein>
    <recommendedName>
        <fullName evidence="1">Thioredoxin-like fold domain-containing protein</fullName>
    </recommendedName>
</protein>
<dbReference type="Gene3D" id="3.40.30.10">
    <property type="entry name" value="Glutaredoxin"/>
    <property type="match status" value="1"/>
</dbReference>
<evidence type="ECO:0000259" key="1">
    <source>
        <dbReference type="Pfam" id="PF13098"/>
    </source>
</evidence>
<dbReference type="KEGG" id="nia:A8C56_01430"/>
<dbReference type="SUPFAM" id="SSF52833">
    <property type="entry name" value="Thioredoxin-like"/>
    <property type="match status" value="1"/>
</dbReference>
<organism evidence="2 3">
    <name type="scientific">Niabella ginsenosidivorans</name>
    <dbReference type="NCBI Taxonomy" id="1176587"/>
    <lineage>
        <taxon>Bacteria</taxon>
        <taxon>Pseudomonadati</taxon>
        <taxon>Bacteroidota</taxon>
        <taxon>Chitinophagia</taxon>
        <taxon>Chitinophagales</taxon>
        <taxon>Chitinophagaceae</taxon>
        <taxon>Niabella</taxon>
    </lineage>
</organism>
<dbReference type="STRING" id="1176587.A8C56_01430"/>
<sequence length="137" mass="16271">MSFAELDWQMTKEKKYVVVYIRSKHCTYCLMQEAQLRKNSHLKLRLERDFYFVEGKAEEDSVIVFDHTAYGNPDPQNPRQVNDFVTVYGKDKEGMVGYPLWLYFDKNYRLLLRFYGLMPPENILKILDRISAVSGEQ</sequence>
<proteinExistence type="predicted"/>
<accession>A0A1A9HZB5</accession>
<dbReference type="Proteomes" id="UP000077667">
    <property type="component" value="Chromosome"/>
</dbReference>
<evidence type="ECO:0000313" key="2">
    <source>
        <dbReference type="EMBL" id="ANH79811.1"/>
    </source>
</evidence>
<reference evidence="2 3" key="1">
    <citation type="submission" date="2016-05" db="EMBL/GenBank/DDBJ databases">
        <title>Niabella ginsenosidivorans BS26 whole genome sequencing.</title>
        <authorList>
            <person name="Im W.T."/>
            <person name="Siddiqi M.Z."/>
        </authorList>
    </citation>
    <scope>NUCLEOTIDE SEQUENCE [LARGE SCALE GENOMIC DNA]</scope>
    <source>
        <strain evidence="2 3">BS26</strain>
    </source>
</reference>
<dbReference type="EMBL" id="CP015772">
    <property type="protein sequence ID" value="ANH79811.1"/>
    <property type="molecule type" value="Genomic_DNA"/>
</dbReference>
<dbReference type="Pfam" id="PF13098">
    <property type="entry name" value="Thioredoxin_2"/>
    <property type="match status" value="1"/>
</dbReference>
<evidence type="ECO:0000313" key="3">
    <source>
        <dbReference type="Proteomes" id="UP000077667"/>
    </source>
</evidence>
<dbReference type="InterPro" id="IPR012336">
    <property type="entry name" value="Thioredoxin-like_fold"/>
</dbReference>